<dbReference type="Gene3D" id="3.40.630.30">
    <property type="match status" value="1"/>
</dbReference>
<dbReference type="InterPro" id="IPR002219">
    <property type="entry name" value="PKC_DAG/PE"/>
</dbReference>
<dbReference type="CDD" id="cd15532">
    <property type="entry name" value="PHD2_CHD_II"/>
    <property type="match status" value="1"/>
</dbReference>
<keyword evidence="4" id="KW-0862">Zinc</keyword>
<dbReference type="InterPro" id="IPR056511">
    <property type="entry name" value="IDM1_C"/>
</dbReference>
<dbReference type="InterPro" id="IPR019787">
    <property type="entry name" value="Znf_PHD-finger"/>
</dbReference>
<dbReference type="Pfam" id="PF00628">
    <property type="entry name" value="PHD"/>
    <property type="match status" value="1"/>
</dbReference>
<evidence type="ECO:0000256" key="2">
    <source>
        <dbReference type="ARBA" id="ARBA00022723"/>
    </source>
</evidence>
<sequence>MSISEVDVSDEEQMLVMLFGENITSFAGNAFKDLVPENQIFSEIFLSSNNDSSKINDESGTSGNQLNKGATKKTYVNVSSRSSVSVNIPLEESILNPLQLEKMNPEQINESESPINKSSVSRSYVNLHDGKDRPFNLYQPKALLYSANRSNLSGVYWQVPCLIAEFFDQGIECGYHVFQAKDVVCDLNDEYHLKNKIQSEHKHNGKGKSHLNKPHACLENCASTKSAPVKSVFPEGLPPTARMNEKKILLDTASPKTVDVRCRKNWYAYLNPHLRSHAHHLLMDAGWKICMSRRNNGKVDFTYYPPRQGGHLNSLCKAWIWCGIGLSASAKDSNTKEEENVRAWFDVNEFRSDLANVLAYIEEEIRCPDSSLSLLQRWLLLDPFVAVVCIDQKLQALKDGNAIKAVNSTTTVLQGNESLVLPKSTSKRFEHISCSRGSSQQHIVSSVVSSCKPLAVPGCPTPNLKEKACHGKAHKKPCSRASIGSKSIRNLVKCKSKEFDDDDDDDNCNSVVRDSRTMKFFQKPDHSSGFPTAVQEHSSLSGSLRLPAEAQSQKNYNPCLNKSVSFASSNRQQMIHSKDKRLHQERDSLPKKKQHAHEDKQDAYAKKVNEVDKSTFSDFGVKGIECSFDHQAVRENEVTKENRSVNSTSQHQETDQHSLLLYPQGGNLFFAVDGDERKPVLAHLITTNATSTTNIPPQVQPLLCQASIVSGVFIVAANNNVLYNVGFPVQPEVPCMTQEVEKASTGKETVGLKGKKQGMSISSNCEIKDTSESPLVINDDKQCKHMSQTETSKVYHKNTIENSADKNCREFVGPTVDQTPNTTSAHLKKSSHLKKESSNASKVKRKHACQTKLLKKTAKVGAMASKRLKNDCPIINLEDERDTTLNIDQKDVLKHRSSQGANDHLKMRLKKSISLSSSHPMDLSQIKNVEVQFNDFTVFNCMSDHVKISQDLHGESNLPVLVTPVKVPDADAINNRGLESSKKNKLKRQIKGSNDDDILISTSLKRKRCKSAGGTVASEARSLELDAFRKLGSQSESHELFLHNIRRGEKINDVKKSLGARTVLRKLIDMGIISVRNVIQYRDLENNTVIKHGRFTKNGILCTCCKKIFSVSEFKLHAGYKQQKPCLNIFLGSGKLYTFCQLQAWSLEYQKRKDAIPVMSNEMVEKNDDSCRHCGDGGELICCDNCPSSYHQGCLLSKEVPDDRWYCPNCTCDICGHVVNTMEASNAMSTLECSQCQRRYHEKCISEKVTCNGEASSGIWFCGVDCQEVYLSLRSLEGVLKCVGNGFSVTVLRCNHGDDQNLPSAQKVAIVAECNIKLAIALGIMEESFLPMVDSETGIDIIPHVLYNWGSKFSRLNYEGFYTVVLEKNDELISVASVRVHRTNVAEMPLIATCTEHRRQGMCRRLLGAIEEMLRSLKVEVLVLSAIPTLVDTWTSVFGFKHVEDNEKWQQNIDLMAVPGTLLLKKNLYEVAAKTSGQKTRLDLCKEENFGTCDVEQHSSDSREAICDDTAKPKAESIKAVIAEKCKLIG</sequence>
<keyword evidence="12" id="KW-1185">Reference proteome</keyword>
<feature type="region of interest" description="Disordered" evidence="7">
    <location>
        <begin position="637"/>
        <end position="656"/>
    </location>
</feature>
<keyword evidence="2" id="KW-0479">Metal-binding</keyword>
<dbReference type="PROSITE" id="PS50081">
    <property type="entry name" value="ZF_DAG_PE_2"/>
    <property type="match status" value="1"/>
</dbReference>
<feature type="domain" description="Phorbol-ester/DAG-type" evidence="9">
    <location>
        <begin position="1212"/>
        <end position="1251"/>
    </location>
</feature>
<dbReference type="Pfam" id="PF23209">
    <property type="entry name" value="IDM1_C"/>
    <property type="match status" value="1"/>
</dbReference>
<feature type="domain" description="PHD-type" evidence="8">
    <location>
        <begin position="1168"/>
        <end position="1213"/>
    </location>
</feature>
<dbReference type="Pfam" id="PF16135">
    <property type="entry name" value="TDBD"/>
    <property type="match status" value="1"/>
</dbReference>
<dbReference type="InterPro" id="IPR013083">
    <property type="entry name" value="Znf_RING/FYVE/PHD"/>
</dbReference>
<evidence type="ECO:0000259" key="8">
    <source>
        <dbReference type="PROSITE" id="PS50016"/>
    </source>
</evidence>
<reference evidence="11 12" key="1">
    <citation type="submission" date="2023-10" db="EMBL/GenBank/DDBJ databases">
        <title>Chromosome-scale genome assembly provides insights into flower coloration mechanisms of Canna indica.</title>
        <authorList>
            <person name="Li C."/>
        </authorList>
    </citation>
    <scope>NUCLEOTIDE SEQUENCE [LARGE SCALE GENOMIC DNA]</scope>
    <source>
        <tissue evidence="11">Flower</tissue>
    </source>
</reference>
<evidence type="ECO:0000256" key="4">
    <source>
        <dbReference type="ARBA" id="ARBA00022833"/>
    </source>
</evidence>
<organism evidence="11 12">
    <name type="scientific">Canna indica</name>
    <name type="common">Indian-shot</name>
    <dbReference type="NCBI Taxonomy" id="4628"/>
    <lineage>
        <taxon>Eukaryota</taxon>
        <taxon>Viridiplantae</taxon>
        <taxon>Streptophyta</taxon>
        <taxon>Embryophyta</taxon>
        <taxon>Tracheophyta</taxon>
        <taxon>Spermatophyta</taxon>
        <taxon>Magnoliopsida</taxon>
        <taxon>Liliopsida</taxon>
        <taxon>Zingiberales</taxon>
        <taxon>Cannaceae</taxon>
        <taxon>Canna</taxon>
    </lineage>
</organism>
<feature type="compositionally biased region" description="Basic and acidic residues" evidence="7">
    <location>
        <begin position="582"/>
        <end position="604"/>
    </location>
</feature>
<evidence type="ECO:0000313" key="12">
    <source>
        <dbReference type="Proteomes" id="UP001327560"/>
    </source>
</evidence>
<feature type="compositionally biased region" description="Polar residues" evidence="7">
    <location>
        <begin position="816"/>
        <end position="825"/>
    </location>
</feature>
<dbReference type="InterPro" id="IPR000182">
    <property type="entry name" value="GNAT_dom"/>
</dbReference>
<dbReference type="GO" id="GO:0008270">
    <property type="term" value="F:zinc ion binding"/>
    <property type="evidence" value="ECO:0007669"/>
    <property type="project" value="UniProtKB-KW"/>
</dbReference>
<comment type="subcellular location">
    <subcellularLocation>
        <location evidence="1">Nucleus</location>
    </subcellularLocation>
</comment>
<feature type="domain" description="N-acetyltransferase" evidence="10">
    <location>
        <begin position="1325"/>
        <end position="1469"/>
    </location>
</feature>
<keyword evidence="3 6" id="KW-0863">Zinc-finger</keyword>
<name>A0AAQ3QKJ0_9LILI</name>
<evidence type="ECO:0000256" key="6">
    <source>
        <dbReference type="PROSITE-ProRule" id="PRU00146"/>
    </source>
</evidence>
<dbReference type="GO" id="GO:0016747">
    <property type="term" value="F:acyltransferase activity, transferring groups other than amino-acyl groups"/>
    <property type="evidence" value="ECO:0007669"/>
    <property type="project" value="InterPro"/>
</dbReference>
<evidence type="ECO:0000313" key="11">
    <source>
        <dbReference type="EMBL" id="WOL12913.1"/>
    </source>
</evidence>
<feature type="region of interest" description="Disordered" evidence="7">
    <location>
        <begin position="567"/>
        <end position="604"/>
    </location>
</feature>
<evidence type="ECO:0000256" key="5">
    <source>
        <dbReference type="ARBA" id="ARBA00023242"/>
    </source>
</evidence>
<dbReference type="PROSITE" id="PS50016">
    <property type="entry name" value="ZF_PHD_2"/>
    <property type="match status" value="1"/>
</dbReference>
<dbReference type="GO" id="GO:0005634">
    <property type="term" value="C:nucleus"/>
    <property type="evidence" value="ECO:0007669"/>
    <property type="project" value="UniProtKB-SubCell"/>
</dbReference>
<dbReference type="SUPFAM" id="SSF55729">
    <property type="entry name" value="Acyl-CoA N-acyltransferases (Nat)"/>
    <property type="match status" value="1"/>
</dbReference>
<dbReference type="InterPro" id="IPR032308">
    <property type="entry name" value="TDBD"/>
</dbReference>
<evidence type="ECO:0000256" key="3">
    <source>
        <dbReference type="ARBA" id="ARBA00022771"/>
    </source>
</evidence>
<dbReference type="CDD" id="cd04301">
    <property type="entry name" value="NAT_SF"/>
    <property type="match status" value="1"/>
</dbReference>
<evidence type="ECO:0000256" key="1">
    <source>
        <dbReference type="ARBA" id="ARBA00004123"/>
    </source>
</evidence>
<accession>A0AAQ3QKJ0</accession>
<dbReference type="Gene3D" id="3.30.40.10">
    <property type="entry name" value="Zinc/RING finger domain, C3HC4 (zinc finger)"/>
    <property type="match status" value="2"/>
</dbReference>
<dbReference type="PROSITE" id="PS51186">
    <property type="entry name" value="GNAT"/>
    <property type="match status" value="1"/>
</dbReference>
<protein>
    <submittedName>
        <fullName evidence="11">Increased DNA methylation 1-like</fullName>
    </submittedName>
</protein>
<dbReference type="SMART" id="SM00249">
    <property type="entry name" value="PHD"/>
    <property type="match status" value="2"/>
</dbReference>
<dbReference type="InterPro" id="IPR001965">
    <property type="entry name" value="Znf_PHD"/>
</dbReference>
<dbReference type="InterPro" id="IPR011011">
    <property type="entry name" value="Znf_FYVE_PHD"/>
</dbReference>
<feature type="region of interest" description="Disordered" evidence="7">
    <location>
        <begin position="813"/>
        <end position="846"/>
    </location>
</feature>
<dbReference type="Proteomes" id="UP001327560">
    <property type="component" value="Chromosome 7"/>
</dbReference>
<dbReference type="PANTHER" id="PTHR46508:SF2">
    <property type="entry name" value="INCREASED DNA METHYLATION 1"/>
    <property type="match status" value="1"/>
</dbReference>
<evidence type="ECO:0000259" key="10">
    <source>
        <dbReference type="PROSITE" id="PS51186"/>
    </source>
</evidence>
<dbReference type="InterPro" id="IPR016181">
    <property type="entry name" value="Acyl_CoA_acyltransferase"/>
</dbReference>
<keyword evidence="5" id="KW-0539">Nucleus</keyword>
<dbReference type="SUPFAM" id="SSF57903">
    <property type="entry name" value="FYVE/PHD zinc finger"/>
    <property type="match status" value="1"/>
</dbReference>
<evidence type="ECO:0000256" key="7">
    <source>
        <dbReference type="SAM" id="MobiDB-lite"/>
    </source>
</evidence>
<proteinExistence type="predicted"/>
<dbReference type="EMBL" id="CP136896">
    <property type="protein sequence ID" value="WOL12913.1"/>
    <property type="molecule type" value="Genomic_DNA"/>
</dbReference>
<dbReference type="PANTHER" id="PTHR46508">
    <property type="entry name" value="PHD FINGER FAMILY PROTEIN"/>
    <property type="match status" value="1"/>
</dbReference>
<evidence type="ECO:0000259" key="9">
    <source>
        <dbReference type="PROSITE" id="PS50081"/>
    </source>
</evidence>
<gene>
    <name evidence="11" type="ORF">Cni_G21682</name>
</gene>